<sequence length="258" mass="28742">MACQAKGGLLGVNRGDLVSDRFESGGEYSGGRRSSLGHKSYAKRILYLVVAMVVVEQDMAVVENLLRWSCSSYVMMSLGVLYNYDKIRNFLGDIRNSCLATIPRPCFLGVCGTRPYGTAVPSCVHFYPSYVKVPHSCMVVYGLMARACLTPVSKKQNQVLFLARPWVSIPTPVYVSNSPTAMSHGRGDLSYPVFWGNHVLLQHCRIARPCVFPCLATALGTLVCLACRTWDDSPPLYRMEKYFMDMQKRNAIPTQTKT</sequence>
<dbReference type="AlphaFoldDB" id="A0A2P5W0I1"/>
<proteinExistence type="predicted"/>
<dbReference type="EMBL" id="KZ669786">
    <property type="protein sequence ID" value="PPR84581.1"/>
    <property type="molecule type" value="Genomic_DNA"/>
</dbReference>
<evidence type="ECO:0000313" key="2">
    <source>
        <dbReference type="Proteomes" id="UP000239757"/>
    </source>
</evidence>
<accession>A0A2P5W0I1</accession>
<reference evidence="1 2" key="1">
    <citation type="submission" date="2015-01" db="EMBL/GenBank/DDBJ databases">
        <title>Genome of allotetraploid Gossypium barbadense reveals genomic plasticity and fiber elongation in cotton evolution.</title>
        <authorList>
            <person name="Chen X."/>
            <person name="Liu X."/>
            <person name="Zhao B."/>
            <person name="Zheng H."/>
            <person name="Hu Y."/>
            <person name="Lu G."/>
            <person name="Yang C."/>
            <person name="Chen J."/>
            <person name="Shan C."/>
            <person name="Zhang L."/>
            <person name="Zhou Y."/>
            <person name="Wang L."/>
            <person name="Guo W."/>
            <person name="Bai Y."/>
            <person name="Ruan J."/>
            <person name="Shangguan X."/>
            <person name="Mao Y."/>
            <person name="Jiang J."/>
            <person name="Zhu Y."/>
            <person name="Lei J."/>
            <person name="Kang H."/>
            <person name="Chen S."/>
            <person name="He X."/>
            <person name="Wang R."/>
            <person name="Wang Y."/>
            <person name="Chen J."/>
            <person name="Wang L."/>
            <person name="Yu S."/>
            <person name="Wang B."/>
            <person name="Wei J."/>
            <person name="Song S."/>
            <person name="Lu X."/>
            <person name="Gao Z."/>
            <person name="Gu W."/>
            <person name="Deng X."/>
            <person name="Ma D."/>
            <person name="Wang S."/>
            <person name="Liang W."/>
            <person name="Fang L."/>
            <person name="Cai C."/>
            <person name="Zhu X."/>
            <person name="Zhou B."/>
            <person name="Zhang Y."/>
            <person name="Chen Z."/>
            <person name="Xu S."/>
            <person name="Zhu R."/>
            <person name="Wang S."/>
            <person name="Zhang T."/>
            <person name="Zhao G."/>
        </authorList>
    </citation>
    <scope>NUCLEOTIDE SEQUENCE [LARGE SCALE GENOMIC DNA]</scope>
    <source>
        <strain evidence="2">cv. Xinhai21</strain>
        <tissue evidence="1">Leaf</tissue>
    </source>
</reference>
<gene>
    <name evidence="1" type="ORF">GOBAR_AA36133</name>
</gene>
<evidence type="ECO:0000313" key="1">
    <source>
        <dbReference type="EMBL" id="PPR84581.1"/>
    </source>
</evidence>
<protein>
    <submittedName>
        <fullName evidence="1">Uncharacterized protein</fullName>
    </submittedName>
</protein>
<name>A0A2P5W0I1_GOSBA</name>
<dbReference type="Proteomes" id="UP000239757">
    <property type="component" value="Unassembled WGS sequence"/>
</dbReference>
<organism evidence="1 2">
    <name type="scientific">Gossypium barbadense</name>
    <name type="common">Sea Island cotton</name>
    <name type="synonym">Hibiscus barbadensis</name>
    <dbReference type="NCBI Taxonomy" id="3634"/>
    <lineage>
        <taxon>Eukaryota</taxon>
        <taxon>Viridiplantae</taxon>
        <taxon>Streptophyta</taxon>
        <taxon>Embryophyta</taxon>
        <taxon>Tracheophyta</taxon>
        <taxon>Spermatophyta</taxon>
        <taxon>Magnoliopsida</taxon>
        <taxon>eudicotyledons</taxon>
        <taxon>Gunneridae</taxon>
        <taxon>Pentapetalae</taxon>
        <taxon>rosids</taxon>
        <taxon>malvids</taxon>
        <taxon>Malvales</taxon>
        <taxon>Malvaceae</taxon>
        <taxon>Malvoideae</taxon>
        <taxon>Gossypium</taxon>
    </lineage>
</organism>